<keyword evidence="6 10" id="KW-0464">Manganese</keyword>
<dbReference type="GO" id="GO:0005975">
    <property type="term" value="P:carbohydrate metabolic process"/>
    <property type="evidence" value="ECO:0007669"/>
    <property type="project" value="InterPro"/>
</dbReference>
<dbReference type="CDD" id="cd05297">
    <property type="entry name" value="GH4_alpha_glucosidase_galactosidase"/>
    <property type="match status" value="1"/>
</dbReference>
<accession>A0AAJ5VRH7</accession>
<keyword evidence="4 12" id="KW-0378">Hydrolase</keyword>
<dbReference type="NCBIfam" id="NF011657">
    <property type="entry name" value="PRK15076.1"/>
    <property type="match status" value="1"/>
</dbReference>
<evidence type="ECO:0000256" key="1">
    <source>
        <dbReference type="ARBA" id="ARBA00001936"/>
    </source>
</evidence>
<keyword evidence="7" id="KW-0119">Carbohydrate metabolism</keyword>
<dbReference type="InterPro" id="IPR001088">
    <property type="entry name" value="Glyco_hydro_4"/>
</dbReference>
<evidence type="ECO:0000256" key="11">
    <source>
        <dbReference type="PIRSR" id="PIRSR601088-4"/>
    </source>
</evidence>
<comment type="cofactor">
    <cofactor evidence="12">
        <name>NAD(+)</name>
        <dbReference type="ChEBI" id="CHEBI:57540"/>
    </cofactor>
    <text evidence="12">Binds 1 NAD(+) per subunit.</text>
</comment>
<evidence type="ECO:0000256" key="8">
    <source>
        <dbReference type="ARBA" id="ARBA00023295"/>
    </source>
</evidence>
<keyword evidence="3 10" id="KW-0479">Metal-binding</keyword>
<dbReference type="PANTHER" id="PTHR32092:SF6">
    <property type="entry name" value="ALPHA-GALACTOSIDASE"/>
    <property type="match status" value="1"/>
</dbReference>
<comment type="similarity">
    <text evidence="2 12">Belongs to the glycosyl hydrolase 4 family.</text>
</comment>
<protein>
    <submittedName>
        <fullName evidence="14">Alpha-glucosidase/alpha-galactosidase</fullName>
    </submittedName>
</protein>
<dbReference type="GO" id="GO:0004553">
    <property type="term" value="F:hydrolase activity, hydrolyzing O-glycosyl compounds"/>
    <property type="evidence" value="ECO:0007669"/>
    <property type="project" value="InterPro"/>
</dbReference>
<reference evidence="14" key="1">
    <citation type="submission" date="2023-03" db="EMBL/GenBank/DDBJ databases">
        <title>Andean soil-derived lignocellulolytic bacterial consortium as a source of novel taxa and putative plastic-active enzymes.</title>
        <authorList>
            <person name="Diaz-Garcia L."/>
            <person name="Chuvochina M."/>
            <person name="Feuerriegel G."/>
            <person name="Bunk B."/>
            <person name="Sproer C."/>
            <person name="Streit W.R."/>
            <person name="Rodriguez L.M."/>
            <person name="Overmann J."/>
            <person name="Jimenez D.J."/>
        </authorList>
    </citation>
    <scope>NUCLEOTIDE SEQUENCE</scope>
    <source>
        <strain evidence="14">MAG 4196</strain>
    </source>
</reference>
<dbReference type="EMBL" id="CP119312">
    <property type="protein sequence ID" value="WEK02907.1"/>
    <property type="molecule type" value="Genomic_DNA"/>
</dbReference>
<keyword evidence="8 12" id="KW-0326">Glycosidase</keyword>
<dbReference type="InterPro" id="IPR015955">
    <property type="entry name" value="Lactate_DH/Glyco_Ohase_4_C"/>
</dbReference>
<proteinExistence type="inferred from homology"/>
<keyword evidence="10" id="KW-0170">Cobalt</keyword>
<dbReference type="InterPro" id="IPR036291">
    <property type="entry name" value="NAD(P)-bd_dom_sf"/>
</dbReference>
<feature type="binding site" evidence="9">
    <location>
        <position position="149"/>
    </location>
    <ligand>
        <name>substrate</name>
    </ligand>
</feature>
<dbReference type="SUPFAM" id="SSF56327">
    <property type="entry name" value="LDH C-terminal domain-like"/>
    <property type="match status" value="1"/>
</dbReference>
<sequence length="438" mass="48986">MPKITLIGAGSTVFAQSIIGDVLSNPALQHATIALHDIDAERLKTSEVVARRIGETLGIQNLRVEASQDRRAMLKSADFVILMMQVGGYKPATVTDFEVPDGFGVNQTIGDTLGIGGIFRGLRTIPVLFDICRDMEELCPDALLMQYVNPMAINCWAIKDRFPHIRTVGLCHSVQETSHQLAEILGEKPSDLNYLCAGINHVAFYLKFEKVLADGTTEDLYPRLKAIAEAGTAPDEDLVRFEMLKRVGHFVTESSVHFSEYNSWFLKRGRQDLLDKYKLRLGEYLYRCQDQIAEWHELRKELEGDAPLEVEQSNEYAAGIIRSMVSGEKGLIYGNVPNRGLVANLPEDAVVEVPCLVDRNGVQPTRVGRIPSHLASIMQLSINVQRQTVEAAISGKREHIYHAAMLDPHTAAELSLDEIWQLCDRLIERHGDLLPQYR</sequence>
<organism evidence="14 15">
    <name type="scientific">Candidatus Devosia phytovorans</name>
    <dbReference type="NCBI Taxonomy" id="3121372"/>
    <lineage>
        <taxon>Bacteria</taxon>
        <taxon>Pseudomonadati</taxon>
        <taxon>Pseudomonadota</taxon>
        <taxon>Alphaproteobacteria</taxon>
        <taxon>Hyphomicrobiales</taxon>
        <taxon>Devosiaceae</taxon>
        <taxon>Devosia</taxon>
    </lineage>
</organism>
<feature type="domain" description="Glycosyl hydrolase family 4 C-terminal" evidence="13">
    <location>
        <begin position="196"/>
        <end position="410"/>
    </location>
</feature>
<name>A0AAJ5VRH7_9HYPH</name>
<dbReference type="AlphaFoldDB" id="A0AAJ5VRH7"/>
<evidence type="ECO:0000256" key="3">
    <source>
        <dbReference type="ARBA" id="ARBA00022723"/>
    </source>
</evidence>
<dbReference type="InterPro" id="IPR053715">
    <property type="entry name" value="GH4_Enzyme_sf"/>
</dbReference>
<evidence type="ECO:0000256" key="9">
    <source>
        <dbReference type="PIRSR" id="PIRSR601088-2"/>
    </source>
</evidence>
<dbReference type="GO" id="GO:0016616">
    <property type="term" value="F:oxidoreductase activity, acting on the CH-OH group of donors, NAD or NADP as acceptor"/>
    <property type="evidence" value="ECO:0007669"/>
    <property type="project" value="InterPro"/>
</dbReference>
<dbReference type="Gene3D" id="3.90.1820.10">
    <property type="entry name" value="AglA-like glucosidase"/>
    <property type="match status" value="1"/>
</dbReference>
<evidence type="ECO:0000256" key="6">
    <source>
        <dbReference type="ARBA" id="ARBA00023211"/>
    </source>
</evidence>
<keyword evidence="10" id="KW-0533">Nickel</keyword>
<evidence type="ECO:0000259" key="13">
    <source>
        <dbReference type="Pfam" id="PF11975"/>
    </source>
</evidence>
<evidence type="ECO:0000256" key="7">
    <source>
        <dbReference type="ARBA" id="ARBA00023277"/>
    </source>
</evidence>
<dbReference type="GO" id="GO:0046872">
    <property type="term" value="F:metal ion binding"/>
    <property type="evidence" value="ECO:0007669"/>
    <property type="project" value="UniProtKB-KW"/>
</dbReference>
<evidence type="ECO:0000256" key="12">
    <source>
        <dbReference type="RuleBase" id="RU361152"/>
    </source>
</evidence>
<gene>
    <name evidence="14" type="ORF">P0Y65_11880</name>
</gene>
<keyword evidence="10" id="KW-0408">Iron</keyword>
<dbReference type="Proteomes" id="UP001217476">
    <property type="component" value="Chromosome"/>
</dbReference>
<evidence type="ECO:0000313" key="15">
    <source>
        <dbReference type="Proteomes" id="UP001217476"/>
    </source>
</evidence>
<feature type="binding site" evidence="10">
    <location>
        <position position="171"/>
    </location>
    <ligand>
        <name>Mn(2+)</name>
        <dbReference type="ChEBI" id="CHEBI:29035"/>
    </ligand>
</feature>
<evidence type="ECO:0000313" key="14">
    <source>
        <dbReference type="EMBL" id="WEK02907.1"/>
    </source>
</evidence>
<dbReference type="PANTHER" id="PTHR32092">
    <property type="entry name" value="6-PHOSPHO-BETA-GLUCOSIDASE-RELATED"/>
    <property type="match status" value="1"/>
</dbReference>
<evidence type="ECO:0000256" key="2">
    <source>
        <dbReference type="ARBA" id="ARBA00010141"/>
    </source>
</evidence>
<keyword evidence="5 12" id="KW-0520">NAD</keyword>
<dbReference type="Pfam" id="PF11975">
    <property type="entry name" value="Glyco_hydro_4C"/>
    <property type="match status" value="1"/>
</dbReference>
<feature type="site" description="Increases basicity of active site Tyr" evidence="11">
    <location>
        <position position="111"/>
    </location>
</feature>
<feature type="binding site" evidence="10">
    <location>
        <position position="201"/>
    </location>
    <ligand>
        <name>Mn(2+)</name>
        <dbReference type="ChEBI" id="CHEBI:29035"/>
    </ligand>
</feature>
<dbReference type="Pfam" id="PF02056">
    <property type="entry name" value="Glyco_hydro_4"/>
    <property type="match status" value="1"/>
</dbReference>
<dbReference type="PRINTS" id="PR00732">
    <property type="entry name" value="GLHYDRLASE4"/>
</dbReference>
<evidence type="ECO:0000256" key="4">
    <source>
        <dbReference type="ARBA" id="ARBA00022801"/>
    </source>
</evidence>
<dbReference type="InterPro" id="IPR022616">
    <property type="entry name" value="Glyco_hydro_4_C"/>
</dbReference>
<evidence type="ECO:0000256" key="5">
    <source>
        <dbReference type="ARBA" id="ARBA00023027"/>
    </source>
</evidence>
<dbReference type="SUPFAM" id="SSF51735">
    <property type="entry name" value="NAD(P)-binding Rossmann-fold domains"/>
    <property type="match status" value="1"/>
</dbReference>
<evidence type="ECO:0000256" key="10">
    <source>
        <dbReference type="PIRSR" id="PIRSR601088-3"/>
    </source>
</evidence>
<comment type="cofactor">
    <cofactor evidence="1">
        <name>Mn(2+)</name>
        <dbReference type="ChEBI" id="CHEBI:29035"/>
    </cofactor>
</comment>